<evidence type="ECO:0000256" key="6">
    <source>
        <dbReference type="ARBA" id="ARBA00022430"/>
    </source>
</evidence>
<evidence type="ECO:0000256" key="7">
    <source>
        <dbReference type="ARBA" id="ARBA00022605"/>
    </source>
</evidence>
<dbReference type="InterPro" id="IPR024084">
    <property type="entry name" value="IsoPropMal-DH-like_dom"/>
</dbReference>
<dbReference type="PROSITE" id="PS00470">
    <property type="entry name" value="IDH_IMDH"/>
    <property type="match status" value="1"/>
</dbReference>
<evidence type="ECO:0000256" key="3">
    <source>
        <dbReference type="ARBA" id="ARBA00004762"/>
    </source>
</evidence>
<feature type="binding site" evidence="14">
    <location>
        <position position="107"/>
    </location>
    <ligand>
        <name>substrate</name>
    </ligand>
</feature>
<comment type="catalytic activity">
    <reaction evidence="1 14 15">
        <text>(2R,3S)-3-isopropylmalate + NAD(+) = 4-methyl-2-oxopentanoate + CO2 + NADH</text>
        <dbReference type="Rhea" id="RHEA:32271"/>
        <dbReference type="ChEBI" id="CHEBI:16526"/>
        <dbReference type="ChEBI" id="CHEBI:17865"/>
        <dbReference type="ChEBI" id="CHEBI:35121"/>
        <dbReference type="ChEBI" id="CHEBI:57540"/>
        <dbReference type="ChEBI" id="CHEBI:57945"/>
        <dbReference type="EC" id="1.1.1.85"/>
    </reaction>
</comment>
<comment type="pathway">
    <text evidence="3 14 15">Amino-acid biosynthesis; L-leucine biosynthesis; L-leucine from 3-methyl-2-oxobutanoate: step 3/4.</text>
</comment>
<organism evidence="17 18">
    <name type="scientific">Propionigenium maris DSM 9537</name>
    <dbReference type="NCBI Taxonomy" id="1123000"/>
    <lineage>
        <taxon>Bacteria</taxon>
        <taxon>Fusobacteriati</taxon>
        <taxon>Fusobacteriota</taxon>
        <taxon>Fusobacteriia</taxon>
        <taxon>Fusobacteriales</taxon>
        <taxon>Fusobacteriaceae</taxon>
        <taxon>Propionigenium</taxon>
    </lineage>
</organism>
<keyword evidence="10 14" id="KW-0560">Oxidoreductase</keyword>
<feature type="binding site" evidence="14">
    <location>
        <position position="248"/>
    </location>
    <ligand>
        <name>Mg(2+)</name>
        <dbReference type="ChEBI" id="CHEBI:18420"/>
    </ligand>
</feature>
<comment type="subunit">
    <text evidence="5 14 15">Homodimer.</text>
</comment>
<keyword evidence="6 14" id="KW-0432">Leucine biosynthesis</keyword>
<keyword evidence="8 14" id="KW-0479">Metal-binding</keyword>
<name>A0A9W6GNA7_9FUSO</name>
<dbReference type="RefSeq" id="WP_373877235.1">
    <property type="nucleotide sequence ID" value="NZ_BSDY01000015.1"/>
</dbReference>
<protein>
    <recommendedName>
        <fullName evidence="14">3-isopropylmalate dehydrogenase</fullName>
        <ecNumber evidence="14">1.1.1.85</ecNumber>
    </recommendedName>
    <alternativeName>
        <fullName evidence="14">3-IPM-DH</fullName>
    </alternativeName>
    <alternativeName>
        <fullName evidence="14">Beta-IPM dehydrogenase</fullName>
        <shortName evidence="14">IMDH</shortName>
    </alternativeName>
</protein>
<feature type="site" description="Important for catalysis" evidence="14">
    <location>
        <position position="188"/>
    </location>
</feature>
<evidence type="ECO:0000256" key="1">
    <source>
        <dbReference type="ARBA" id="ARBA00000624"/>
    </source>
</evidence>
<feature type="binding site" evidence="14">
    <location>
        <position position="244"/>
    </location>
    <ligand>
        <name>Mg(2+)</name>
        <dbReference type="ChEBI" id="CHEBI:18420"/>
    </ligand>
</feature>
<feature type="binding site" evidence="14">
    <location>
        <position position="220"/>
    </location>
    <ligand>
        <name>Mg(2+)</name>
        <dbReference type="ChEBI" id="CHEBI:18420"/>
    </ligand>
</feature>
<dbReference type="InterPro" id="IPR019818">
    <property type="entry name" value="IsoCit/isopropylmalate_DH_CS"/>
</dbReference>
<comment type="similarity">
    <text evidence="4 14">Belongs to the isocitrate and isopropylmalate dehydrogenases family. LeuB type 1 subfamily.</text>
</comment>
<dbReference type="GO" id="GO:0003862">
    <property type="term" value="F:3-isopropylmalate dehydrogenase activity"/>
    <property type="evidence" value="ECO:0007669"/>
    <property type="project" value="UniProtKB-UniRule"/>
</dbReference>
<sequence length="352" mass="38832">MSNKKLRVAVLPGDGIGREITESAVRVMREAIGKDKIEFIEGDIGGIAYDNTGDPLPKETVDLCKNSHGILLGAVGGDKWDHLPGDKRPEAGLLRLRKELGVYSNLRPAVIYTELREASPLKPHIIGDKLDIMIVRELTGGIYFGEKERIEERASDKMAYSKYEVERIARIAFEQAMGRRKRITSIDKANVLFSSKLWRETVEEVAKSYPEVEVNHLYIDNAAMQMVIDPGQFDVIVTSNMFGDIISDIASVITGSIGMLPSASMGDGVSLYEPIHGSAPDIADKNIANPMATIISGAMLMENSLNMMEEAQRIYRAIEKVLEAGYRTSDISTKGGVPLGTREITQKIIEYL</sequence>
<feature type="domain" description="Isopropylmalate dehydrogenase-like" evidence="16">
    <location>
        <begin position="7"/>
        <end position="348"/>
    </location>
</feature>
<dbReference type="GO" id="GO:0009098">
    <property type="term" value="P:L-leucine biosynthetic process"/>
    <property type="evidence" value="ECO:0007669"/>
    <property type="project" value="UniProtKB-UniRule"/>
</dbReference>
<dbReference type="Gene3D" id="3.40.718.10">
    <property type="entry name" value="Isopropylmalate Dehydrogenase"/>
    <property type="match status" value="1"/>
</dbReference>
<gene>
    <name evidence="14 17" type="primary">leuB</name>
    <name evidence="17" type="ORF">PM10SUCC1_27640</name>
</gene>
<comment type="caution">
    <text evidence="17">The sequence shown here is derived from an EMBL/GenBank/DDBJ whole genome shotgun (WGS) entry which is preliminary data.</text>
</comment>
<dbReference type="Proteomes" id="UP001144471">
    <property type="component" value="Unassembled WGS sequence"/>
</dbReference>
<evidence type="ECO:0000256" key="2">
    <source>
        <dbReference type="ARBA" id="ARBA00001936"/>
    </source>
</evidence>
<evidence type="ECO:0000313" key="18">
    <source>
        <dbReference type="Proteomes" id="UP001144471"/>
    </source>
</evidence>
<feature type="site" description="Important for catalysis" evidence="14">
    <location>
        <position position="143"/>
    </location>
</feature>
<evidence type="ECO:0000256" key="15">
    <source>
        <dbReference type="RuleBase" id="RU004445"/>
    </source>
</evidence>
<dbReference type="FunFam" id="3.40.718.10:FF:000006">
    <property type="entry name" value="3-isopropylmalate dehydrogenase"/>
    <property type="match status" value="1"/>
</dbReference>
<feature type="binding site" evidence="14">
    <location>
        <position position="97"/>
    </location>
    <ligand>
        <name>substrate</name>
    </ligand>
</feature>
<reference evidence="17" key="1">
    <citation type="submission" date="2022-12" db="EMBL/GenBank/DDBJ databases">
        <title>Reference genome sequencing for broad-spectrum identification of bacterial and archaeal isolates by mass spectrometry.</title>
        <authorList>
            <person name="Sekiguchi Y."/>
            <person name="Tourlousse D.M."/>
        </authorList>
    </citation>
    <scope>NUCLEOTIDE SEQUENCE</scope>
    <source>
        <strain evidence="17">10succ1</strain>
    </source>
</reference>
<keyword evidence="12 14" id="KW-0464">Manganese</keyword>
<comment type="caution">
    <text evidence="14">Lacks conserved residue(s) required for the propagation of feature annotation.</text>
</comment>
<keyword evidence="7 14" id="KW-0028">Amino-acid biosynthesis</keyword>
<evidence type="ECO:0000256" key="11">
    <source>
        <dbReference type="ARBA" id="ARBA00023027"/>
    </source>
</evidence>
<dbReference type="HAMAP" id="MF_01033">
    <property type="entry name" value="LeuB_type1"/>
    <property type="match status" value="1"/>
</dbReference>
<comment type="function">
    <text evidence="14 15">Catalyzes the oxidation of 3-carboxy-2-hydroxy-4-methylpentanoate (3-isopropylmalate) to 3-carboxy-4-methyl-2-oxopentanoate. The product decarboxylates to 4-methyl-2 oxopentanoate.</text>
</comment>
<dbReference type="EMBL" id="BSDY01000015">
    <property type="protein sequence ID" value="GLI57250.1"/>
    <property type="molecule type" value="Genomic_DNA"/>
</dbReference>
<dbReference type="SMART" id="SM01329">
    <property type="entry name" value="Iso_dh"/>
    <property type="match status" value="1"/>
</dbReference>
<evidence type="ECO:0000256" key="9">
    <source>
        <dbReference type="ARBA" id="ARBA00022842"/>
    </source>
</evidence>
<proteinExistence type="inferred from homology"/>
<dbReference type="NCBIfam" id="TIGR00169">
    <property type="entry name" value="leuB"/>
    <property type="match status" value="1"/>
</dbReference>
<keyword evidence="13 14" id="KW-0100">Branched-chain amino acid biosynthesis</keyword>
<keyword evidence="11 14" id="KW-0520">NAD</keyword>
<evidence type="ECO:0000256" key="5">
    <source>
        <dbReference type="ARBA" id="ARBA00011738"/>
    </source>
</evidence>
<dbReference type="GO" id="GO:0000287">
    <property type="term" value="F:magnesium ion binding"/>
    <property type="evidence" value="ECO:0007669"/>
    <property type="project" value="InterPro"/>
</dbReference>
<evidence type="ECO:0000313" key="17">
    <source>
        <dbReference type="EMBL" id="GLI57250.1"/>
    </source>
</evidence>
<dbReference type="Pfam" id="PF00180">
    <property type="entry name" value="Iso_dh"/>
    <property type="match status" value="1"/>
</dbReference>
<dbReference type="InterPro" id="IPR004429">
    <property type="entry name" value="Isopropylmalate_DH"/>
</dbReference>
<feature type="binding site" evidence="14">
    <location>
        <begin position="277"/>
        <end position="289"/>
    </location>
    <ligand>
        <name>NAD(+)</name>
        <dbReference type="ChEBI" id="CHEBI:57540"/>
    </ligand>
</feature>
<evidence type="ECO:0000256" key="10">
    <source>
        <dbReference type="ARBA" id="ARBA00023002"/>
    </source>
</evidence>
<keyword evidence="18" id="KW-1185">Reference proteome</keyword>
<dbReference type="EC" id="1.1.1.85" evidence="14"/>
<evidence type="ECO:0000256" key="14">
    <source>
        <dbReference type="HAMAP-Rule" id="MF_01033"/>
    </source>
</evidence>
<keyword evidence="9 14" id="KW-0460">Magnesium</keyword>
<feature type="binding site" evidence="14">
    <location>
        <position position="220"/>
    </location>
    <ligand>
        <name>substrate</name>
    </ligand>
</feature>
<feature type="binding site" evidence="14">
    <location>
        <position position="136"/>
    </location>
    <ligand>
        <name>substrate</name>
    </ligand>
</feature>
<dbReference type="GO" id="GO:0005829">
    <property type="term" value="C:cytosol"/>
    <property type="evidence" value="ECO:0007669"/>
    <property type="project" value="TreeGrafter"/>
</dbReference>
<accession>A0A9W6GNA7</accession>
<evidence type="ECO:0000256" key="4">
    <source>
        <dbReference type="ARBA" id="ARBA00008319"/>
    </source>
</evidence>
<evidence type="ECO:0000259" key="16">
    <source>
        <dbReference type="SMART" id="SM01329"/>
    </source>
</evidence>
<comment type="subcellular location">
    <subcellularLocation>
        <location evidence="14">Cytoplasm</location>
    </subcellularLocation>
</comment>
<dbReference type="PANTHER" id="PTHR42979:SF1">
    <property type="entry name" value="3-ISOPROPYLMALATE DEHYDROGENASE"/>
    <property type="match status" value="1"/>
</dbReference>
<comment type="cofactor">
    <cofactor evidence="14 15">
        <name>Mg(2+)</name>
        <dbReference type="ChEBI" id="CHEBI:18420"/>
    </cofactor>
    <cofactor evidence="14 15">
        <name>Mn(2+)</name>
        <dbReference type="ChEBI" id="CHEBI:29035"/>
    </cofactor>
    <text evidence="14 15">Binds 1 Mg(2+) or Mn(2+) ion per subunit.</text>
</comment>
<comment type="cofactor">
    <cofactor evidence="2">
        <name>Mn(2+)</name>
        <dbReference type="ChEBI" id="CHEBI:29035"/>
    </cofactor>
</comment>
<evidence type="ECO:0000256" key="13">
    <source>
        <dbReference type="ARBA" id="ARBA00023304"/>
    </source>
</evidence>
<dbReference type="GO" id="GO:0051287">
    <property type="term" value="F:NAD binding"/>
    <property type="evidence" value="ECO:0007669"/>
    <property type="project" value="InterPro"/>
</dbReference>
<evidence type="ECO:0000256" key="8">
    <source>
        <dbReference type="ARBA" id="ARBA00022723"/>
    </source>
</evidence>
<evidence type="ECO:0000256" key="12">
    <source>
        <dbReference type="ARBA" id="ARBA00023211"/>
    </source>
</evidence>
<dbReference type="AlphaFoldDB" id="A0A9W6GNA7"/>
<keyword evidence="14" id="KW-0963">Cytoplasm</keyword>
<dbReference type="SUPFAM" id="SSF53659">
    <property type="entry name" value="Isocitrate/Isopropylmalate dehydrogenase-like"/>
    <property type="match status" value="1"/>
</dbReference>
<dbReference type="PANTHER" id="PTHR42979">
    <property type="entry name" value="3-ISOPROPYLMALATE DEHYDROGENASE"/>
    <property type="match status" value="1"/>
</dbReference>